<reference evidence="1 2" key="2">
    <citation type="journal article" date="2022" name="Mol. Ecol. Resour.">
        <title>The genomes of chicory, endive, great burdock and yacon provide insights into Asteraceae paleo-polyploidization history and plant inulin production.</title>
        <authorList>
            <person name="Fan W."/>
            <person name="Wang S."/>
            <person name="Wang H."/>
            <person name="Wang A."/>
            <person name="Jiang F."/>
            <person name="Liu H."/>
            <person name="Zhao H."/>
            <person name="Xu D."/>
            <person name="Zhang Y."/>
        </authorList>
    </citation>
    <scope>NUCLEOTIDE SEQUENCE [LARGE SCALE GENOMIC DNA]</scope>
    <source>
        <strain evidence="2">cv. Yunnan</strain>
        <tissue evidence="1">Leaves</tissue>
    </source>
</reference>
<keyword evidence="2" id="KW-1185">Reference proteome</keyword>
<dbReference type="Proteomes" id="UP001056120">
    <property type="component" value="Linkage Group LG16"/>
</dbReference>
<gene>
    <name evidence="1" type="ORF">L1987_48602</name>
</gene>
<organism evidence="1 2">
    <name type="scientific">Smallanthus sonchifolius</name>
    <dbReference type="NCBI Taxonomy" id="185202"/>
    <lineage>
        <taxon>Eukaryota</taxon>
        <taxon>Viridiplantae</taxon>
        <taxon>Streptophyta</taxon>
        <taxon>Embryophyta</taxon>
        <taxon>Tracheophyta</taxon>
        <taxon>Spermatophyta</taxon>
        <taxon>Magnoliopsida</taxon>
        <taxon>eudicotyledons</taxon>
        <taxon>Gunneridae</taxon>
        <taxon>Pentapetalae</taxon>
        <taxon>asterids</taxon>
        <taxon>campanulids</taxon>
        <taxon>Asterales</taxon>
        <taxon>Asteraceae</taxon>
        <taxon>Asteroideae</taxon>
        <taxon>Heliantheae alliance</taxon>
        <taxon>Millerieae</taxon>
        <taxon>Smallanthus</taxon>
    </lineage>
</organism>
<proteinExistence type="predicted"/>
<reference evidence="2" key="1">
    <citation type="journal article" date="2022" name="Mol. Ecol. Resour.">
        <title>The genomes of chicory, endive, great burdock and yacon provide insights into Asteraceae palaeo-polyploidization history and plant inulin production.</title>
        <authorList>
            <person name="Fan W."/>
            <person name="Wang S."/>
            <person name="Wang H."/>
            <person name="Wang A."/>
            <person name="Jiang F."/>
            <person name="Liu H."/>
            <person name="Zhao H."/>
            <person name="Xu D."/>
            <person name="Zhang Y."/>
        </authorList>
    </citation>
    <scope>NUCLEOTIDE SEQUENCE [LARGE SCALE GENOMIC DNA]</scope>
    <source>
        <strain evidence="2">cv. Yunnan</strain>
    </source>
</reference>
<evidence type="ECO:0000313" key="1">
    <source>
        <dbReference type="EMBL" id="KAI3774059.1"/>
    </source>
</evidence>
<protein>
    <submittedName>
        <fullName evidence="1">Uncharacterized protein</fullName>
    </submittedName>
</protein>
<sequence length="535" mass="59857">MNNKKSVEVSTQSAVFCVPSASTTTEGSSNSELSRNEAFMTKEYAPIPKPASEIKLKFSTDHDPIEEAHNAFNMSSLDSEYESTSETLLWYTPYYPKSEPITVGISKFQNVKFVKGQTEMGSSSNLFQVKEKEKDIDYRVSFRRPSIDPPFVVESSSVATANDVAQNTVSNFDIDAEENTEQNIPTDDDTKDVHTETTEPLVERRIKKVHPLENVKVLIKGDSPNPISKKLPSKPTNSIKRKRSDTYISSSPDEDIPPKPTSKGDDLTETSVANIQQAQSVSMKVSMENNKLLKQILLTLAALTPFTITSTLAKTLKRKIEDLDKPEKVYNAAETNPTHPILTSVAAESSSVATEDILREKAKGKTPIIEKVEEEKAIPTKTSEYPHRIIPGTNMPLLLARRLQEQEDEAKRKESAERKIEVYQSRMAAKRKLQKKISQKESDKAQRKTWQNELVACGKFKMKDLIGTKMSTLSEMVKQVRKEQVIAQQNISSTISQPSQPTEILKVKIKTVEELKASSLHQSPTRVELSTPSPQ</sequence>
<name>A0ACB9FS42_9ASTR</name>
<dbReference type="EMBL" id="CM042033">
    <property type="protein sequence ID" value="KAI3774059.1"/>
    <property type="molecule type" value="Genomic_DNA"/>
</dbReference>
<comment type="caution">
    <text evidence="1">The sequence shown here is derived from an EMBL/GenBank/DDBJ whole genome shotgun (WGS) entry which is preliminary data.</text>
</comment>
<accession>A0ACB9FS42</accession>
<evidence type="ECO:0000313" key="2">
    <source>
        <dbReference type="Proteomes" id="UP001056120"/>
    </source>
</evidence>